<dbReference type="PATRIC" id="fig|1678841.3.peg.588"/>
<protein>
    <submittedName>
        <fullName evidence="1">Uncharacterized OsmC-related protein</fullName>
    </submittedName>
</protein>
<dbReference type="Proteomes" id="UP000053091">
    <property type="component" value="Unassembled WGS sequence"/>
</dbReference>
<dbReference type="OrthoDB" id="290036at2"/>
<evidence type="ECO:0000313" key="2">
    <source>
        <dbReference type="Proteomes" id="UP000053091"/>
    </source>
</evidence>
<evidence type="ECO:0000313" key="1">
    <source>
        <dbReference type="EMBL" id="GAP42385.1"/>
    </source>
</evidence>
<dbReference type="PANTHER" id="PTHR39624">
    <property type="entry name" value="PROTEIN INVOLVED IN RIMO-MEDIATED BETA-METHYLTHIOLATION OF RIBOSOMAL PROTEIN S12 YCAO"/>
    <property type="match status" value="1"/>
</dbReference>
<dbReference type="AlphaFoldDB" id="A0A0S7BXR8"/>
<dbReference type="InterPro" id="IPR003718">
    <property type="entry name" value="OsmC/Ohr_fam"/>
</dbReference>
<dbReference type="InterPro" id="IPR015946">
    <property type="entry name" value="KH_dom-like_a/b"/>
</dbReference>
<proteinExistence type="predicted"/>
<dbReference type="SUPFAM" id="SSF82784">
    <property type="entry name" value="OsmC-like"/>
    <property type="match status" value="1"/>
</dbReference>
<dbReference type="RefSeq" id="WP_062038045.1">
    <property type="nucleotide sequence ID" value="NZ_DF968182.1"/>
</dbReference>
<organism evidence="1">
    <name type="scientific">Lentimicrobium saccharophilum</name>
    <dbReference type="NCBI Taxonomy" id="1678841"/>
    <lineage>
        <taxon>Bacteria</taxon>
        <taxon>Pseudomonadati</taxon>
        <taxon>Bacteroidota</taxon>
        <taxon>Bacteroidia</taxon>
        <taxon>Bacteroidales</taxon>
        <taxon>Lentimicrobiaceae</taxon>
        <taxon>Lentimicrobium</taxon>
    </lineage>
</organism>
<name>A0A0S7BXR8_9BACT</name>
<dbReference type="InterPro" id="IPR036102">
    <property type="entry name" value="OsmC/Ohrsf"/>
</dbReference>
<dbReference type="Gene3D" id="3.30.300.20">
    <property type="match status" value="1"/>
</dbReference>
<accession>A0A0S7BXR8</accession>
<sequence length="135" mass="14690">MEPASTLIYTGDLQLEATHVRSGRTIVTDAPVDNNGKGSAFSPTDLLATALGTCMITIMGMLAQRSGFSIDGTRAKVTKIMASDPRRVGEVIVELDFPKNNYSEKEKQMIRQCAKACPVAQSLHPDLKQTVIFNF</sequence>
<dbReference type="Pfam" id="PF02566">
    <property type="entry name" value="OsmC"/>
    <property type="match status" value="1"/>
</dbReference>
<gene>
    <name evidence="1" type="ORF">TBC1_11514</name>
</gene>
<reference evidence="1" key="1">
    <citation type="journal article" date="2015" name="Genome Announc.">
        <title>Draft Genome Sequence of Bacteroidales Strain TBC1, a Novel Isolate from a Methanogenic Wastewater Treatment System.</title>
        <authorList>
            <person name="Tourlousse D.M."/>
            <person name="Matsuura N."/>
            <person name="Sun L."/>
            <person name="Toyonaga M."/>
            <person name="Kuroda K."/>
            <person name="Ohashi A."/>
            <person name="Cruz R."/>
            <person name="Yamaguchi T."/>
            <person name="Sekiguchi Y."/>
        </authorList>
    </citation>
    <scope>NUCLEOTIDE SEQUENCE [LARGE SCALE GENOMIC DNA]</scope>
    <source>
        <strain evidence="1">TBC1</strain>
    </source>
</reference>
<dbReference type="PANTHER" id="PTHR39624:SF2">
    <property type="entry name" value="OSMC-LIKE PROTEIN"/>
    <property type="match status" value="1"/>
</dbReference>
<dbReference type="STRING" id="1678841.TBC1_11514"/>
<dbReference type="EMBL" id="DF968182">
    <property type="protein sequence ID" value="GAP42385.1"/>
    <property type="molecule type" value="Genomic_DNA"/>
</dbReference>
<keyword evidence="2" id="KW-1185">Reference proteome</keyword>